<dbReference type="SUPFAM" id="SSF56672">
    <property type="entry name" value="DNA/RNA polymerases"/>
    <property type="match status" value="1"/>
</dbReference>
<accession>A0A9N8W041</accession>
<reference evidence="2" key="1">
    <citation type="submission" date="2021-06" db="EMBL/GenBank/DDBJ databases">
        <authorList>
            <person name="Kallberg Y."/>
            <person name="Tangrot J."/>
            <person name="Rosling A."/>
        </authorList>
    </citation>
    <scope>NUCLEOTIDE SEQUENCE</scope>
    <source>
        <strain evidence="2">AZ414A</strain>
    </source>
</reference>
<dbReference type="PANTHER" id="PTHR33064">
    <property type="entry name" value="POL PROTEIN"/>
    <property type="match status" value="1"/>
</dbReference>
<evidence type="ECO:0000313" key="2">
    <source>
        <dbReference type="EMBL" id="CAG8472427.1"/>
    </source>
</evidence>
<dbReference type="Pfam" id="PF17919">
    <property type="entry name" value="RT_RNaseH_2"/>
    <property type="match status" value="1"/>
</dbReference>
<dbReference type="EMBL" id="CAJVPK010000199">
    <property type="protein sequence ID" value="CAG8472427.1"/>
    <property type="molecule type" value="Genomic_DNA"/>
</dbReference>
<protein>
    <submittedName>
        <fullName evidence="2">11829_t:CDS:1</fullName>
    </submittedName>
</protein>
<dbReference type="PANTHER" id="PTHR33064:SF37">
    <property type="entry name" value="RIBONUCLEASE H"/>
    <property type="match status" value="1"/>
</dbReference>
<dbReference type="OrthoDB" id="2446696at2759"/>
<evidence type="ECO:0000313" key="3">
    <source>
        <dbReference type="Proteomes" id="UP000789706"/>
    </source>
</evidence>
<evidence type="ECO:0000259" key="1">
    <source>
        <dbReference type="Pfam" id="PF17919"/>
    </source>
</evidence>
<keyword evidence="3" id="KW-1185">Reference proteome</keyword>
<dbReference type="AlphaFoldDB" id="A0A9N8W041"/>
<dbReference type="Proteomes" id="UP000789706">
    <property type="component" value="Unassembled WGS sequence"/>
</dbReference>
<name>A0A9N8W041_9GLOM</name>
<proteinExistence type="predicted"/>
<dbReference type="InterPro" id="IPR051320">
    <property type="entry name" value="Viral_Replic_Matur_Polypro"/>
</dbReference>
<organism evidence="2 3">
    <name type="scientific">Diversispora eburnea</name>
    <dbReference type="NCBI Taxonomy" id="1213867"/>
    <lineage>
        <taxon>Eukaryota</taxon>
        <taxon>Fungi</taxon>
        <taxon>Fungi incertae sedis</taxon>
        <taxon>Mucoromycota</taxon>
        <taxon>Glomeromycotina</taxon>
        <taxon>Glomeromycetes</taxon>
        <taxon>Diversisporales</taxon>
        <taxon>Diversisporaceae</taxon>
        <taxon>Diversispora</taxon>
    </lineage>
</organism>
<gene>
    <name evidence="2" type="ORF">DEBURN_LOCUS3226</name>
</gene>
<feature type="domain" description="Reverse transcriptase/retrotransposon-derived protein RNase H-like" evidence="1">
    <location>
        <begin position="84"/>
        <end position="171"/>
    </location>
</feature>
<dbReference type="InterPro" id="IPR043128">
    <property type="entry name" value="Rev_trsase/Diguanyl_cyclase"/>
</dbReference>
<dbReference type="InterPro" id="IPR043502">
    <property type="entry name" value="DNA/RNA_pol_sf"/>
</dbReference>
<sequence length="204" mass="23948">MKKEVEILGWIASYQKQRIHPKRIKAIKEWEWPNNLHGFIGVINFLHEYIPNAAKCIQDINKVVTKKTKTGKIMKKAERTTEDKEAKEAFERLKEIITEEPFLKNLEWEKPVEIYTDASETTVGGVIIQEGRVVCYHSKSLGETEQRRDIITKEAMAINEMIKEKYQYLNFNKGYITLYYDNRPLVDMIKSDQINKKEVHGKVT</sequence>
<dbReference type="InterPro" id="IPR041577">
    <property type="entry name" value="RT_RNaseH_2"/>
</dbReference>
<dbReference type="Gene3D" id="3.30.70.270">
    <property type="match status" value="1"/>
</dbReference>
<comment type="caution">
    <text evidence="2">The sequence shown here is derived from an EMBL/GenBank/DDBJ whole genome shotgun (WGS) entry which is preliminary data.</text>
</comment>